<protein>
    <recommendedName>
        <fullName evidence="3">DegT/DnrJ/EryC1/StrS aminotransferase</fullName>
    </recommendedName>
</protein>
<dbReference type="SUPFAM" id="SSF53383">
    <property type="entry name" value="PLP-dependent transferases"/>
    <property type="match status" value="1"/>
</dbReference>
<sequence>MAERPAGITLPFTELPEGVCPLFFPLIFEEEGKREIVHARMKERGITTYPWWDRFHPAVPWDEYPDAVYLKKHLFGLPVHQDLEPAMIERVLTEFADLMQH</sequence>
<dbReference type="InterPro" id="IPR015424">
    <property type="entry name" value="PyrdxlP-dep_Trfase"/>
</dbReference>
<comment type="caution">
    <text evidence="1">The sequence shown here is derived from an EMBL/GenBank/DDBJ whole genome shotgun (WGS) entry which is preliminary data.</text>
</comment>
<dbReference type="EMBL" id="BSDS01000002">
    <property type="protein sequence ID" value="GLI39242.1"/>
    <property type="molecule type" value="Genomic_DNA"/>
</dbReference>
<dbReference type="InterPro" id="IPR015422">
    <property type="entry name" value="PyrdxlP-dep_Trfase_small"/>
</dbReference>
<dbReference type="AlphaFoldDB" id="A0A9W6G2N1"/>
<evidence type="ECO:0000313" key="1">
    <source>
        <dbReference type="EMBL" id="GLI39242.1"/>
    </source>
</evidence>
<dbReference type="Proteomes" id="UP001144352">
    <property type="component" value="Unassembled WGS sequence"/>
</dbReference>
<accession>A0A9W6G2N1</accession>
<keyword evidence="2" id="KW-1185">Reference proteome</keyword>
<evidence type="ECO:0000313" key="2">
    <source>
        <dbReference type="Proteomes" id="UP001144352"/>
    </source>
</evidence>
<evidence type="ECO:0008006" key="3">
    <source>
        <dbReference type="Google" id="ProtNLM"/>
    </source>
</evidence>
<organism evidence="1 2">
    <name type="scientific">Geobacter hydrogenophilus</name>
    <dbReference type="NCBI Taxonomy" id="40983"/>
    <lineage>
        <taxon>Bacteria</taxon>
        <taxon>Pseudomonadati</taxon>
        <taxon>Thermodesulfobacteriota</taxon>
        <taxon>Desulfuromonadia</taxon>
        <taxon>Geobacterales</taxon>
        <taxon>Geobacteraceae</taxon>
        <taxon>Geobacter</taxon>
    </lineage>
</organism>
<name>A0A9W6G2N1_9BACT</name>
<gene>
    <name evidence="1" type="ORF">GHYDROH2_27430</name>
</gene>
<dbReference type="Gene3D" id="3.90.1150.10">
    <property type="entry name" value="Aspartate Aminotransferase, domain 1"/>
    <property type="match status" value="1"/>
</dbReference>
<proteinExistence type="predicted"/>
<reference evidence="1" key="1">
    <citation type="submission" date="2022-12" db="EMBL/GenBank/DDBJ databases">
        <title>Reference genome sequencing for broad-spectrum identification of bacterial and archaeal isolates by mass spectrometry.</title>
        <authorList>
            <person name="Sekiguchi Y."/>
            <person name="Tourlousse D.M."/>
        </authorList>
    </citation>
    <scope>NUCLEOTIDE SEQUENCE</scope>
    <source>
        <strain evidence="1">H2</strain>
    </source>
</reference>